<protein>
    <submittedName>
        <fullName evidence="2">Glycosyltransferase family 2 protein</fullName>
    </submittedName>
</protein>
<proteinExistence type="predicted"/>
<sequence>MGPRDHPSPPVARVAVLIPALNEERSLPLVLRDLPRDLITQILVVDNGSDDRTAEVARAGGACAVVEPRRGYGSACLRGLAELGRWPGGPPEVVVFLDADYSDHPEQLPALVGPILGGSHDLVLGSRLSGRRERGAMPPQSVWGNRLACALMRLLFGARYTDLGPFRAIRWDALERLGMRDRDYGWTIEMQIKAARIGLRVTEVPVSYRRRVGTSKISGTVRGTVLAGSKILLTIARYALEPRVPASRPAADLQDAAAR</sequence>
<keyword evidence="3" id="KW-1185">Reference proteome</keyword>
<dbReference type="GO" id="GO:0016740">
    <property type="term" value="F:transferase activity"/>
    <property type="evidence" value="ECO:0007669"/>
    <property type="project" value="UniProtKB-KW"/>
</dbReference>
<reference evidence="2 3" key="1">
    <citation type="submission" date="2018-12" db="EMBL/GenBank/DDBJ databases">
        <authorList>
            <person name="Toschakov S.V."/>
        </authorList>
    </citation>
    <scope>NUCLEOTIDE SEQUENCE [LARGE SCALE GENOMIC DNA]</scope>
    <source>
        <strain evidence="2 3">GM2012</strain>
    </source>
</reference>
<organism evidence="2 3">
    <name type="scientific">Tautonia sociabilis</name>
    <dbReference type="NCBI Taxonomy" id="2080755"/>
    <lineage>
        <taxon>Bacteria</taxon>
        <taxon>Pseudomonadati</taxon>
        <taxon>Planctomycetota</taxon>
        <taxon>Planctomycetia</taxon>
        <taxon>Isosphaerales</taxon>
        <taxon>Isosphaeraceae</taxon>
        <taxon>Tautonia</taxon>
    </lineage>
</organism>
<dbReference type="Pfam" id="PF00535">
    <property type="entry name" value="Glycos_transf_2"/>
    <property type="match status" value="1"/>
</dbReference>
<dbReference type="EMBL" id="RYZH01000015">
    <property type="protein sequence ID" value="RUL88025.1"/>
    <property type="molecule type" value="Genomic_DNA"/>
</dbReference>
<evidence type="ECO:0000313" key="2">
    <source>
        <dbReference type="EMBL" id="RUL88025.1"/>
    </source>
</evidence>
<evidence type="ECO:0000259" key="1">
    <source>
        <dbReference type="Pfam" id="PF00535"/>
    </source>
</evidence>
<dbReference type="CDD" id="cd04179">
    <property type="entry name" value="DPM_DPG-synthase_like"/>
    <property type="match status" value="1"/>
</dbReference>
<dbReference type="InterPro" id="IPR050256">
    <property type="entry name" value="Glycosyltransferase_2"/>
</dbReference>
<comment type="caution">
    <text evidence="2">The sequence shown here is derived from an EMBL/GenBank/DDBJ whole genome shotgun (WGS) entry which is preliminary data.</text>
</comment>
<dbReference type="AlphaFoldDB" id="A0A432MLK9"/>
<accession>A0A432MLK9</accession>
<keyword evidence="2" id="KW-0808">Transferase</keyword>
<reference evidence="2 3" key="2">
    <citation type="submission" date="2019-01" db="EMBL/GenBank/DDBJ databases">
        <title>Tautonia sociabilis, a novel thermotolerant planctomycete of Isosphaeraceae family, isolated from a 4000 m deep subterranean habitat.</title>
        <authorList>
            <person name="Kovaleva O.L."/>
            <person name="Elcheninov A.G."/>
            <person name="Van Heerden E."/>
            <person name="Toshchakov S.V."/>
            <person name="Novikov A."/>
            <person name="Bonch-Osmolovskaya E.A."/>
            <person name="Kublanov I.V."/>
        </authorList>
    </citation>
    <scope>NUCLEOTIDE SEQUENCE [LARGE SCALE GENOMIC DNA]</scope>
    <source>
        <strain evidence="2 3">GM2012</strain>
    </source>
</reference>
<dbReference type="OrthoDB" id="9810303at2"/>
<feature type="domain" description="Glycosyltransferase 2-like" evidence="1">
    <location>
        <begin position="16"/>
        <end position="177"/>
    </location>
</feature>
<dbReference type="InterPro" id="IPR029044">
    <property type="entry name" value="Nucleotide-diphossugar_trans"/>
</dbReference>
<dbReference type="SUPFAM" id="SSF53448">
    <property type="entry name" value="Nucleotide-diphospho-sugar transferases"/>
    <property type="match status" value="1"/>
</dbReference>
<dbReference type="PANTHER" id="PTHR48090">
    <property type="entry name" value="UNDECAPRENYL-PHOSPHATE 4-DEOXY-4-FORMAMIDO-L-ARABINOSE TRANSFERASE-RELATED"/>
    <property type="match status" value="1"/>
</dbReference>
<dbReference type="InterPro" id="IPR001173">
    <property type="entry name" value="Glyco_trans_2-like"/>
</dbReference>
<dbReference type="Gene3D" id="3.90.550.10">
    <property type="entry name" value="Spore Coat Polysaccharide Biosynthesis Protein SpsA, Chain A"/>
    <property type="match status" value="1"/>
</dbReference>
<dbReference type="PANTHER" id="PTHR48090:SF7">
    <property type="entry name" value="RFBJ PROTEIN"/>
    <property type="match status" value="1"/>
</dbReference>
<name>A0A432MLK9_9BACT</name>
<evidence type="ECO:0000313" key="3">
    <source>
        <dbReference type="Proteomes" id="UP000280296"/>
    </source>
</evidence>
<gene>
    <name evidence="2" type="ORF">TsocGM_09520</name>
</gene>
<dbReference type="Proteomes" id="UP000280296">
    <property type="component" value="Unassembled WGS sequence"/>
</dbReference>